<gene>
    <name evidence="2" type="ORF">G6F50_014250</name>
</gene>
<dbReference type="AlphaFoldDB" id="A0A9P6Y8K3"/>
<reference evidence="2 3" key="1">
    <citation type="journal article" date="2020" name="Microb. Genom.">
        <title>Genetic diversity of clinical and environmental Mucorales isolates obtained from an investigation of mucormycosis cases among solid organ transplant recipients.</title>
        <authorList>
            <person name="Nguyen M.H."/>
            <person name="Kaul D."/>
            <person name="Muto C."/>
            <person name="Cheng S.J."/>
            <person name="Richter R.A."/>
            <person name="Bruno V.M."/>
            <person name="Liu G."/>
            <person name="Beyhan S."/>
            <person name="Sundermann A.J."/>
            <person name="Mounaud S."/>
            <person name="Pasculle A.W."/>
            <person name="Nierman W.C."/>
            <person name="Driscoll E."/>
            <person name="Cumbie R."/>
            <person name="Clancy C.J."/>
            <person name="Dupont C.L."/>
        </authorList>
    </citation>
    <scope>NUCLEOTIDE SEQUENCE [LARGE SCALE GENOMIC DNA]</scope>
    <source>
        <strain evidence="2 3">GL24</strain>
    </source>
</reference>
<feature type="compositionally biased region" description="Low complexity" evidence="1">
    <location>
        <begin position="190"/>
        <end position="206"/>
    </location>
</feature>
<evidence type="ECO:0000313" key="3">
    <source>
        <dbReference type="Proteomes" id="UP000740926"/>
    </source>
</evidence>
<name>A0A9P6Y8K3_9FUNG</name>
<evidence type="ECO:0000313" key="2">
    <source>
        <dbReference type="EMBL" id="KAG1541301.1"/>
    </source>
</evidence>
<feature type="region of interest" description="Disordered" evidence="1">
    <location>
        <begin position="1"/>
        <end position="26"/>
    </location>
</feature>
<keyword evidence="3" id="KW-1185">Reference proteome</keyword>
<dbReference type="EMBL" id="JAANIU010006562">
    <property type="protein sequence ID" value="KAG1541301.1"/>
    <property type="molecule type" value="Genomic_DNA"/>
</dbReference>
<protein>
    <submittedName>
        <fullName evidence="2">Uncharacterized protein</fullName>
    </submittedName>
</protein>
<evidence type="ECO:0000256" key="1">
    <source>
        <dbReference type="SAM" id="MobiDB-lite"/>
    </source>
</evidence>
<sequence length="248" mass="26801">MRREQQECPALRRLQHRPQGLDQRGAEATRGRIGQAFGQVAQRLLGPVERTRLDQGMRIVQAQSRGNVIKATAYGQRSGGEDPCCPAAFTVLTQRPGHIHGRALAAETTRGELVPEHIGRTRHVRRVGVEIQAGLVIAQPAAEPRDRFARPRMAGIQASGGFAQRRRAPVALPVRATACRAMAGHPSLHATPAAPAATGRPVPARPTAHRPRHALRPGSRGPVPATGACRTPRRRTARPTRATDAPHR</sequence>
<comment type="caution">
    <text evidence="2">The sequence shown here is derived from an EMBL/GenBank/DDBJ whole genome shotgun (WGS) entry which is preliminary data.</text>
</comment>
<dbReference type="Proteomes" id="UP000740926">
    <property type="component" value="Unassembled WGS sequence"/>
</dbReference>
<proteinExistence type="predicted"/>
<feature type="compositionally biased region" description="Low complexity" evidence="1">
    <location>
        <begin position="239"/>
        <end position="248"/>
    </location>
</feature>
<organism evidence="2 3">
    <name type="scientific">Rhizopus delemar</name>
    <dbReference type="NCBI Taxonomy" id="936053"/>
    <lineage>
        <taxon>Eukaryota</taxon>
        <taxon>Fungi</taxon>
        <taxon>Fungi incertae sedis</taxon>
        <taxon>Mucoromycota</taxon>
        <taxon>Mucoromycotina</taxon>
        <taxon>Mucoromycetes</taxon>
        <taxon>Mucorales</taxon>
        <taxon>Mucorineae</taxon>
        <taxon>Rhizopodaceae</taxon>
        <taxon>Rhizopus</taxon>
    </lineage>
</organism>
<accession>A0A9P6Y8K3</accession>
<feature type="region of interest" description="Disordered" evidence="1">
    <location>
        <begin position="187"/>
        <end position="248"/>
    </location>
</feature>